<reference evidence="1 2" key="1">
    <citation type="submission" date="2016-11" db="EMBL/GenBank/DDBJ databases">
        <authorList>
            <person name="Klemetsen T."/>
        </authorList>
    </citation>
    <scope>NUCLEOTIDE SEQUENCE [LARGE SCALE GENOMIC DNA]</scope>
    <source>
        <strain evidence="1">MT 2528</strain>
    </source>
</reference>
<gene>
    <name evidence="1" type="ORF">MT2528_4321</name>
</gene>
<keyword evidence="1" id="KW-0804">Transcription</keyword>
<evidence type="ECO:0000313" key="1">
    <source>
        <dbReference type="EMBL" id="SGZ01962.1"/>
    </source>
</evidence>
<dbReference type="GO" id="GO:0000428">
    <property type="term" value="C:DNA-directed RNA polymerase complex"/>
    <property type="evidence" value="ECO:0007669"/>
    <property type="project" value="UniProtKB-KW"/>
</dbReference>
<organism evidence="1 2">
    <name type="scientific">Moritella viscosa</name>
    <dbReference type="NCBI Taxonomy" id="80854"/>
    <lineage>
        <taxon>Bacteria</taxon>
        <taxon>Pseudomonadati</taxon>
        <taxon>Pseudomonadota</taxon>
        <taxon>Gammaproteobacteria</taxon>
        <taxon>Alteromonadales</taxon>
        <taxon>Moritellaceae</taxon>
        <taxon>Moritella</taxon>
    </lineage>
</organism>
<accession>A0ABY1HJA0</accession>
<evidence type="ECO:0000313" key="2">
    <source>
        <dbReference type="Proteomes" id="UP000182660"/>
    </source>
</evidence>
<dbReference type="RefSeq" id="WP_075532056.1">
    <property type="nucleotide sequence ID" value="NZ_CAWRCN010000084.1"/>
</dbReference>
<keyword evidence="2" id="KW-1185">Reference proteome</keyword>
<dbReference type="Proteomes" id="UP000182660">
    <property type="component" value="Unassembled WGS sequence"/>
</dbReference>
<dbReference type="EMBL" id="FPLJ01000117">
    <property type="protein sequence ID" value="SGZ01962.1"/>
    <property type="molecule type" value="Genomic_DNA"/>
</dbReference>
<sequence>MTKLIIDNIVLNNFSLNIDPTFGAVELAENPAQKDRGLVVAKFEIEGVRVEYQEWYSVENARVGQTDTMHPNSTSTLAEKLDCIIDELQDQDRAYDFYKELDSYIESEIVRLGK</sequence>
<proteinExistence type="predicted"/>
<keyword evidence="1" id="KW-0240">DNA-directed RNA polymerase</keyword>
<name>A0ABY1HJA0_9GAMM</name>
<protein>
    <submittedName>
        <fullName evidence="1">DNA-directed RNA polymerase subunit alpha-RNA polymerase subunit alpha-Transcriptase subunit alpha</fullName>
    </submittedName>
</protein>
<comment type="caution">
    <text evidence="1">The sequence shown here is derived from an EMBL/GenBank/DDBJ whole genome shotgun (WGS) entry which is preliminary data.</text>
</comment>